<sequence>MPRTLKVSVERKTFLVRFEGEAGGKWCSLTEHSRGSVFALENSEENQSTFNGGLLQQSCTVEKGRQCREKGTFHKHVGPLCRSFVNVVREEGPRRGGLVPVRRWARAVVCECHAGSVNWVEVGRALAKRLGHKGFKVYLDQGWACSLVKKMVAKENSVIEGKFREGWIELRGLPFHLWSEARVRVVMKERSILPALIKVLDRGWEFTVSVAVAGEEDVRRGREMGLLMGAVGRMKEGKVCQKVDLAPVGTRGKRRPTVGNNLSQPSQSFSLNSNILRSFRPPNKGKGPNLLLSPIHRDDLSAKGKGKVGYEDFEAQLRGSVLKCGSKKLWNALFPPSSGCRQGGRSRIGTELQCESKSLVGESKKVFRGLGRNIAAEWRRGSKSSLSLLPPPSGLALTHLSPSVPVLPNSAIQSQFPMKPRLVSLNHLSESFKSFKPNPSSTLRAPNLVTVSQGDAESPSMGGFQIEGLSPSKMAKVCEVLSSLDIKVYSRQKNIFNTDRAWVLGKNEGWLRIFKAQESGCSDVPRNEKRGGILIIWDSKKLSSEEVLFFPQSLQEVRPRWTSDHWPIVLDANPFKWGPTPFRLRICGCNIQVSKSALVVGGENLKAMVGKTKQEFHQVLENERGLVLDNSESIIEEILLYFKKLYSSPPGESWRVEGIDWSPILEKSASRLDSPFSEEEIFNAIFQLDGGKAPGA</sequence>
<comment type="caution">
    <text evidence="1">The sequence shown here is derived from an EMBL/GenBank/DDBJ whole genome shotgun (WGS) entry which is preliminary data.</text>
</comment>
<organism evidence="1 2">
    <name type="scientific">Vitis vinifera</name>
    <name type="common">Grape</name>
    <dbReference type="NCBI Taxonomy" id="29760"/>
    <lineage>
        <taxon>Eukaryota</taxon>
        <taxon>Viridiplantae</taxon>
        <taxon>Streptophyta</taxon>
        <taxon>Embryophyta</taxon>
        <taxon>Tracheophyta</taxon>
        <taxon>Spermatophyta</taxon>
        <taxon>Magnoliopsida</taxon>
        <taxon>eudicotyledons</taxon>
        <taxon>Gunneridae</taxon>
        <taxon>Pentapetalae</taxon>
        <taxon>rosids</taxon>
        <taxon>Vitales</taxon>
        <taxon>Vitaceae</taxon>
        <taxon>Viteae</taxon>
        <taxon>Vitis</taxon>
    </lineage>
</organism>
<reference evidence="1 2" key="1">
    <citation type="journal article" date="2018" name="PLoS Genet.">
        <title>Population sequencing reveals clonal diversity and ancestral inbreeding in the grapevine cultivar Chardonnay.</title>
        <authorList>
            <person name="Roach M.J."/>
            <person name="Johnson D.L."/>
            <person name="Bohlmann J."/>
            <person name="van Vuuren H.J."/>
            <person name="Jones S.J."/>
            <person name="Pretorius I.S."/>
            <person name="Schmidt S.A."/>
            <person name="Borneman A.R."/>
        </authorList>
    </citation>
    <scope>NUCLEOTIDE SEQUENCE [LARGE SCALE GENOMIC DNA]</scope>
    <source>
        <strain evidence="2">cv. Chardonnay</strain>
        <tissue evidence="1">Leaf</tissue>
    </source>
</reference>
<dbReference type="EMBL" id="QGNW01000008">
    <property type="protein sequence ID" value="RVX19781.1"/>
    <property type="molecule type" value="Genomic_DNA"/>
</dbReference>
<gene>
    <name evidence="1" type="ORF">CK203_005357</name>
</gene>
<dbReference type="Proteomes" id="UP000288805">
    <property type="component" value="Unassembled WGS sequence"/>
</dbReference>
<protein>
    <recommendedName>
        <fullName evidence="3">DUF4283 domain-containing protein</fullName>
    </recommendedName>
</protein>
<name>A0A438KF06_VITVI</name>
<evidence type="ECO:0000313" key="2">
    <source>
        <dbReference type="Proteomes" id="UP000288805"/>
    </source>
</evidence>
<evidence type="ECO:0000313" key="1">
    <source>
        <dbReference type="EMBL" id="RVX19781.1"/>
    </source>
</evidence>
<proteinExistence type="predicted"/>
<evidence type="ECO:0008006" key="3">
    <source>
        <dbReference type="Google" id="ProtNLM"/>
    </source>
</evidence>
<dbReference type="AlphaFoldDB" id="A0A438KF06"/>
<accession>A0A438KF06</accession>